<feature type="compositionally biased region" description="Low complexity" evidence="5">
    <location>
        <begin position="426"/>
        <end position="465"/>
    </location>
</feature>
<comment type="function">
    <text evidence="4">Splits internally a 1,3-beta-glucan molecule and transfers the newly generated reducing end (the donor) to the non-reducing end of another 1,3-beta-glucan molecule (the acceptor) forming a 1,3-beta linkage, resulting in the elongation of 1,3-beta-glucan chains in the cell wall.</text>
</comment>
<evidence type="ECO:0000313" key="6">
    <source>
        <dbReference type="EMBL" id="WBW73409.1"/>
    </source>
</evidence>
<dbReference type="GeneID" id="80877496"/>
<dbReference type="GO" id="GO:0005886">
    <property type="term" value="C:plasma membrane"/>
    <property type="evidence" value="ECO:0007669"/>
    <property type="project" value="UniProtKB-SubCell"/>
</dbReference>
<keyword evidence="4" id="KW-0449">Lipoprotein</keyword>
<keyword evidence="2 4" id="KW-0732">Signal</keyword>
<feature type="compositionally biased region" description="Polar residues" evidence="5">
    <location>
        <begin position="469"/>
        <end position="479"/>
    </location>
</feature>
<feature type="region of interest" description="Disordered" evidence="5">
    <location>
        <begin position="335"/>
        <end position="406"/>
    </location>
</feature>
<comment type="subcellular location">
    <subcellularLocation>
        <location evidence="4">Cell membrane</location>
        <topology evidence="4">Lipid-anchor</topology>
        <topology evidence="4">GPI-anchor</topology>
    </subcellularLocation>
</comment>
<dbReference type="GO" id="GO:0098552">
    <property type="term" value="C:side of membrane"/>
    <property type="evidence" value="ECO:0007669"/>
    <property type="project" value="UniProtKB-KW"/>
</dbReference>
<keyword evidence="4" id="KW-0472">Membrane</keyword>
<dbReference type="InterPro" id="IPR017853">
    <property type="entry name" value="GH"/>
</dbReference>
<keyword evidence="4" id="KW-0808">Transferase</keyword>
<comment type="similarity">
    <text evidence="1 4">Belongs to the glycosyl hydrolase 72 family.</text>
</comment>
<gene>
    <name evidence="6" type="primary">gas5</name>
    <name evidence="6" type="ORF">SOMG_04020</name>
</gene>
<dbReference type="PANTHER" id="PTHR31468">
    <property type="entry name" value="1,3-BETA-GLUCANOSYLTRANSFERASE GAS1"/>
    <property type="match status" value="1"/>
</dbReference>
<reference evidence="6 7" key="1">
    <citation type="journal article" date="2023" name="G3 (Bethesda)">
        <title>A high-quality reference genome for the fission yeast Schizosaccharomyces osmophilus.</title>
        <authorList>
            <person name="Jia G.S."/>
            <person name="Zhang W.C."/>
            <person name="Liang Y."/>
            <person name="Liu X.H."/>
            <person name="Rhind N."/>
            <person name="Pidoux A."/>
            <person name="Brysch-Herzberg M."/>
            <person name="Du L.L."/>
        </authorList>
    </citation>
    <scope>NUCLEOTIDE SEQUENCE [LARGE SCALE GENOMIC DNA]</scope>
    <source>
        <strain evidence="6 7">CBS 15793</strain>
    </source>
</reference>
<dbReference type="GO" id="GO:0031505">
    <property type="term" value="P:fungal-type cell wall organization"/>
    <property type="evidence" value="ECO:0007669"/>
    <property type="project" value="TreeGrafter"/>
</dbReference>
<sequence>MNFLQFLAHSVALMAIGRVVSASTPHLEIRGNAFFNSESNERFYIRGVDYQPGGSSSTTDPLAVTENCQRDIPYLKDLNINTIRVYQVDNMANHDECMKELEDAGIYVLLDLATSKNSISRLDAAGSYNAIYLQGIFASVDAFKGYDNVLGFFAGNEVANEPKNAATTTWVKAALRDTKKYIKNNSKRQIPVGYSAADVSEIRLQSADFFACGDDSEARADFYGMNMYEWCGSGSSFSLSGYDQRMKEFANYSIPLFFSEYGCNTVSKESDGTPDRPFDEVDALFSDQMSSVFSGGLVYEYSEEGSNYGLVTVNGDSVKTSKNYETLKQKYGNAAKFSGDNGYNKDPQTINCPPDDNDWKSFPLPSTPSEAEQFIKSGAGQPLGLNAPSNQASGSNGTALVNAGAHSSSTSVDVEAVAIPTQAPESSSTGSGSSSASGLTSSAPISRSNSNSTSSGFNTSNISGGAKSGSHQGSTSSAPHVQMTGVSIAALLIGAMAFIVL</sequence>
<keyword evidence="4" id="KW-0336">GPI-anchor</keyword>
<dbReference type="Gene3D" id="3.20.20.80">
    <property type="entry name" value="Glycosidases"/>
    <property type="match status" value="1"/>
</dbReference>
<feature type="compositionally biased region" description="Polar residues" evidence="5">
    <location>
        <begin position="387"/>
        <end position="406"/>
    </location>
</feature>
<name>A0AAE9WBX3_9SCHI</name>
<dbReference type="EC" id="2.4.1.-" evidence="4"/>
<dbReference type="Pfam" id="PF03198">
    <property type="entry name" value="Glyco_hydro_72"/>
    <property type="match status" value="1"/>
</dbReference>
<dbReference type="InterPro" id="IPR004886">
    <property type="entry name" value="Glucanosyltransferase"/>
</dbReference>
<dbReference type="SUPFAM" id="SSF51445">
    <property type="entry name" value="(Trans)glycosidases"/>
    <property type="match status" value="1"/>
</dbReference>
<feature type="chain" id="PRO_5041775288" description="1,3-beta-glucanosyltransferase" evidence="4">
    <location>
        <begin position="23"/>
        <end position="501"/>
    </location>
</feature>
<accession>A0AAE9WBX3</accession>
<dbReference type="GO" id="GO:0071970">
    <property type="term" value="P:fungal-type cell wall (1-&gt;3)-beta-D-glucan biosynthetic process"/>
    <property type="evidence" value="ECO:0007669"/>
    <property type="project" value="TreeGrafter"/>
</dbReference>
<dbReference type="GO" id="GO:0042124">
    <property type="term" value="F:1,3-beta-glucanosyltransferase activity"/>
    <property type="evidence" value="ECO:0007669"/>
    <property type="project" value="TreeGrafter"/>
</dbReference>
<keyword evidence="3" id="KW-0325">Glycoprotein</keyword>
<evidence type="ECO:0000256" key="1">
    <source>
        <dbReference type="ARBA" id="ARBA00007528"/>
    </source>
</evidence>
<protein>
    <recommendedName>
        <fullName evidence="4">1,3-beta-glucanosyltransferase</fullName>
        <ecNumber evidence="4">2.4.1.-</ecNumber>
    </recommendedName>
</protein>
<dbReference type="AlphaFoldDB" id="A0AAE9WBX3"/>
<dbReference type="EMBL" id="CP115612">
    <property type="protein sequence ID" value="WBW73409.1"/>
    <property type="molecule type" value="Genomic_DNA"/>
</dbReference>
<feature type="region of interest" description="Disordered" evidence="5">
    <location>
        <begin position="421"/>
        <end position="479"/>
    </location>
</feature>
<dbReference type="KEGG" id="som:SOMG_04020"/>
<dbReference type="RefSeq" id="XP_056037652.1">
    <property type="nucleotide sequence ID" value="XM_056182807.1"/>
</dbReference>
<evidence type="ECO:0000256" key="5">
    <source>
        <dbReference type="SAM" id="MobiDB-lite"/>
    </source>
</evidence>
<evidence type="ECO:0000256" key="2">
    <source>
        <dbReference type="ARBA" id="ARBA00022729"/>
    </source>
</evidence>
<keyword evidence="7" id="KW-1185">Reference proteome</keyword>
<proteinExistence type="inferred from homology"/>
<feature type="signal peptide" evidence="4">
    <location>
        <begin position="1"/>
        <end position="22"/>
    </location>
</feature>
<evidence type="ECO:0000313" key="7">
    <source>
        <dbReference type="Proteomes" id="UP001212411"/>
    </source>
</evidence>
<organism evidence="6 7">
    <name type="scientific">Schizosaccharomyces osmophilus</name>
    <dbReference type="NCBI Taxonomy" id="2545709"/>
    <lineage>
        <taxon>Eukaryota</taxon>
        <taxon>Fungi</taxon>
        <taxon>Dikarya</taxon>
        <taxon>Ascomycota</taxon>
        <taxon>Taphrinomycotina</taxon>
        <taxon>Schizosaccharomycetes</taxon>
        <taxon>Schizosaccharomycetales</taxon>
        <taxon>Schizosaccharomycetaceae</taxon>
        <taxon>Schizosaccharomyces</taxon>
    </lineage>
</organism>
<dbReference type="PANTHER" id="PTHR31468:SF13">
    <property type="entry name" value="1,3-BETA-GLUCANOSYLTRANSFERASE GAS5"/>
    <property type="match status" value="1"/>
</dbReference>
<dbReference type="Proteomes" id="UP001212411">
    <property type="component" value="Chromosome 2"/>
</dbReference>
<evidence type="ECO:0000256" key="3">
    <source>
        <dbReference type="ARBA" id="ARBA00023180"/>
    </source>
</evidence>
<evidence type="ECO:0000256" key="4">
    <source>
        <dbReference type="RuleBase" id="RU361209"/>
    </source>
</evidence>